<dbReference type="EMBL" id="JAFCIX010000578">
    <property type="protein sequence ID" value="KAH6585813.1"/>
    <property type="molecule type" value="Genomic_DNA"/>
</dbReference>
<dbReference type="InterPro" id="IPR003370">
    <property type="entry name" value="Chromate_transpt"/>
</dbReference>
<name>A0ABQ8ESC2_9FUNG</name>
<keyword evidence="6 8" id="KW-0472">Membrane</keyword>
<organism evidence="9 10">
    <name type="scientific">Batrachochytrium salamandrivorans</name>
    <dbReference type="NCBI Taxonomy" id="1357716"/>
    <lineage>
        <taxon>Eukaryota</taxon>
        <taxon>Fungi</taxon>
        <taxon>Fungi incertae sedis</taxon>
        <taxon>Chytridiomycota</taxon>
        <taxon>Chytridiomycota incertae sedis</taxon>
        <taxon>Chytridiomycetes</taxon>
        <taxon>Rhizophydiales</taxon>
        <taxon>Rhizophydiales incertae sedis</taxon>
        <taxon>Batrachochytrium</taxon>
    </lineage>
</organism>
<evidence type="ECO:0000256" key="6">
    <source>
        <dbReference type="ARBA" id="ARBA00023136"/>
    </source>
</evidence>
<comment type="subcellular location">
    <subcellularLocation>
        <location evidence="1">Cell membrane</location>
        <topology evidence="1">Multi-pass membrane protein</topology>
    </subcellularLocation>
</comment>
<protein>
    <recommendedName>
        <fullName evidence="11">Chromate ion transporter (CHR) family chromate transporter</fullName>
    </recommendedName>
</protein>
<evidence type="ECO:0000256" key="7">
    <source>
        <dbReference type="SAM" id="MobiDB-lite"/>
    </source>
</evidence>
<feature type="transmembrane region" description="Helical" evidence="8">
    <location>
        <begin position="365"/>
        <end position="391"/>
    </location>
</feature>
<dbReference type="Proteomes" id="UP001648503">
    <property type="component" value="Unassembled WGS sequence"/>
</dbReference>
<feature type="compositionally biased region" description="Polar residues" evidence="7">
    <location>
        <begin position="256"/>
        <end position="278"/>
    </location>
</feature>
<evidence type="ECO:0000313" key="10">
    <source>
        <dbReference type="Proteomes" id="UP001648503"/>
    </source>
</evidence>
<dbReference type="Pfam" id="PF02417">
    <property type="entry name" value="Chromate_transp"/>
    <property type="match status" value="2"/>
</dbReference>
<evidence type="ECO:0000256" key="2">
    <source>
        <dbReference type="ARBA" id="ARBA00005262"/>
    </source>
</evidence>
<feature type="transmembrane region" description="Helical" evidence="8">
    <location>
        <begin position="436"/>
        <end position="455"/>
    </location>
</feature>
<evidence type="ECO:0000256" key="8">
    <source>
        <dbReference type="SAM" id="Phobius"/>
    </source>
</evidence>
<feature type="transmembrane region" description="Helical" evidence="8">
    <location>
        <begin position="120"/>
        <end position="143"/>
    </location>
</feature>
<sequence length="519" mass="55800">MTITRQPQTEGKIEPVVIQQLPIDASFPSIDNDVETAAMDPTEPSLASLLWEITTAYVPLTYTSFGGPQVHIAMFIHEFVEKRKWLPSHVFAELFAIAQALPGPASTQLGYSIGLIRGGVMGGILSFFIWSLPCMLVMTGFGIGVSHLGKSLPPWVMYLQNGLTSAAVGLVALAAFKLGTKLLADPICSALGAFSAILAINLYREAWLFPSLMVFGGLVSLSEAFWLSYLERKEQERTAMLPIETRVDPPEEQSDTHATTNNRQSAVTEPQSAATSKTTLERMDEPDEFRVRFSYSLQSGLWILGAWLVLLIIAIFLRTSTTVRPLSIFGTLYFVGSIIFGGGPVVIPLLQNYVVTNGWLSDSEFLIGIAIINALPGPNFNIAAYVGALALRGSIGESIGGAILGNIGIFLPGLLLMTGLIPLWNQYRSLKTVQSVFKGVNASAVGLVIAAVYLLGEKAFVPPSSASLGVVESLVKHPVYLGVAVFSYTASGFLKLPTPFSIFIGGAVGIIDWLAHSMP</sequence>
<evidence type="ECO:0000256" key="5">
    <source>
        <dbReference type="ARBA" id="ARBA00022989"/>
    </source>
</evidence>
<keyword evidence="4 8" id="KW-0812">Transmembrane</keyword>
<keyword evidence="10" id="KW-1185">Reference proteome</keyword>
<comment type="similarity">
    <text evidence="2">Belongs to the chromate ion transporter (CHR) (TC 2.A.51) family.</text>
</comment>
<evidence type="ECO:0000313" key="9">
    <source>
        <dbReference type="EMBL" id="KAH6585813.1"/>
    </source>
</evidence>
<dbReference type="PANTHER" id="PTHR33567:SF3">
    <property type="entry name" value="CHROMATE ION TRANSPORTER (EUROFUNG)"/>
    <property type="match status" value="1"/>
</dbReference>
<comment type="caution">
    <text evidence="9">The sequence shown here is derived from an EMBL/GenBank/DDBJ whole genome shotgun (WGS) entry which is preliminary data.</text>
</comment>
<evidence type="ECO:0008006" key="11">
    <source>
        <dbReference type="Google" id="ProtNLM"/>
    </source>
</evidence>
<gene>
    <name evidence="9" type="ORF">BASA50_000974</name>
</gene>
<feature type="transmembrane region" description="Helical" evidence="8">
    <location>
        <begin position="403"/>
        <end position="424"/>
    </location>
</feature>
<evidence type="ECO:0000256" key="3">
    <source>
        <dbReference type="ARBA" id="ARBA00022475"/>
    </source>
</evidence>
<feature type="transmembrane region" description="Helical" evidence="8">
    <location>
        <begin position="155"/>
        <end position="176"/>
    </location>
</feature>
<keyword evidence="5 8" id="KW-1133">Transmembrane helix</keyword>
<evidence type="ECO:0000256" key="4">
    <source>
        <dbReference type="ARBA" id="ARBA00022692"/>
    </source>
</evidence>
<feature type="transmembrane region" description="Helical" evidence="8">
    <location>
        <begin position="331"/>
        <end position="353"/>
    </location>
</feature>
<proteinExistence type="inferred from homology"/>
<dbReference type="PANTHER" id="PTHR33567">
    <property type="entry name" value="CHROMATE ION TRANSPORTER (EUROFUNG)"/>
    <property type="match status" value="1"/>
</dbReference>
<evidence type="ECO:0000256" key="1">
    <source>
        <dbReference type="ARBA" id="ARBA00004651"/>
    </source>
</evidence>
<feature type="transmembrane region" description="Helical" evidence="8">
    <location>
        <begin position="496"/>
        <end position="515"/>
    </location>
</feature>
<feature type="transmembrane region" description="Helical" evidence="8">
    <location>
        <begin position="300"/>
        <end position="319"/>
    </location>
</feature>
<feature type="transmembrane region" description="Helical" evidence="8">
    <location>
        <begin position="183"/>
        <end position="203"/>
    </location>
</feature>
<accession>A0ABQ8ESC2</accession>
<keyword evidence="3" id="KW-1003">Cell membrane</keyword>
<feature type="region of interest" description="Disordered" evidence="7">
    <location>
        <begin position="240"/>
        <end position="281"/>
    </location>
</feature>
<reference evidence="9 10" key="1">
    <citation type="submission" date="2021-02" db="EMBL/GenBank/DDBJ databases">
        <title>Variation within the Batrachochytrium salamandrivorans European outbreak.</title>
        <authorList>
            <person name="Kelly M."/>
            <person name="Pasmans F."/>
            <person name="Shea T.P."/>
            <person name="Munoz J.F."/>
            <person name="Carranza S."/>
            <person name="Cuomo C.A."/>
            <person name="Martel A."/>
        </authorList>
    </citation>
    <scope>NUCLEOTIDE SEQUENCE [LARGE SCALE GENOMIC DNA]</scope>
    <source>
        <strain evidence="9 10">AMFP18/2</strain>
    </source>
</reference>
<feature type="transmembrane region" description="Helical" evidence="8">
    <location>
        <begin position="209"/>
        <end position="230"/>
    </location>
</feature>